<dbReference type="STRING" id="34508.A0A4U5NX37"/>
<reference evidence="2 3" key="2">
    <citation type="journal article" date="2019" name="G3 (Bethesda)">
        <title>Hybrid Assembly of the Genome of the Entomopathogenic Nematode Steinernema carpocapsae Identifies the X-Chromosome.</title>
        <authorList>
            <person name="Serra L."/>
            <person name="Macchietto M."/>
            <person name="Macias-Munoz A."/>
            <person name="McGill C.J."/>
            <person name="Rodriguez I.M."/>
            <person name="Rodriguez B."/>
            <person name="Murad R."/>
            <person name="Mortazavi A."/>
        </authorList>
    </citation>
    <scope>NUCLEOTIDE SEQUENCE [LARGE SCALE GENOMIC DNA]</scope>
    <source>
        <strain evidence="2 3">ALL</strain>
    </source>
</reference>
<evidence type="ECO:0000256" key="1">
    <source>
        <dbReference type="SAM" id="MobiDB-lite"/>
    </source>
</evidence>
<name>A0A4U5NX37_STECR</name>
<feature type="region of interest" description="Disordered" evidence="1">
    <location>
        <begin position="778"/>
        <end position="802"/>
    </location>
</feature>
<feature type="compositionally biased region" description="Basic residues" evidence="1">
    <location>
        <begin position="259"/>
        <end position="269"/>
    </location>
</feature>
<dbReference type="EMBL" id="AZBU02000003">
    <property type="protein sequence ID" value="TKR87814.1"/>
    <property type="molecule type" value="Genomic_DNA"/>
</dbReference>
<feature type="compositionally biased region" description="Basic and acidic residues" evidence="1">
    <location>
        <begin position="286"/>
        <end position="304"/>
    </location>
</feature>
<sequence>MLVSSESLGCPNCEARGTKSMASASEPCGSQAIPNLTDDQTDPNRFMLHVRNRLEAVEDYHNLKTDMQQKDETIRSRAQLNEGIKKGVRQILAGYHQRIAALKRRFDATETALGQPLWYLEAATEAYGGEVYPWDPQDCNDDLQRLVWIIEALQEFMGDRPAMIDPNPPIDLTLGEVSRTIREKKKKKKEFYLPIAVMDRPELQLPLLQARSEDTFRRRESGRHEKPRASRSETHQQRDRRRSYSPERWRRRTHSLDRRRNRGRSRRSWSRSSSSPSPPRGRRDRRSPSRERNRSRSPERDRRQNPLWARPISPVRSRSNSPVRRRGRSSSGSDQSQSQARNRASNWRHDSSPSQSRHGTPEKTTRARTVVAGGRNGFSTNARESNLSRARRRSRSRSASSSSSDRGRKRHRRSTRSRSRSPRGRHKGRKRSRSRDRAQKQPPTPRQRRESDDDVVILDVRTSNAPASKGPTSKKTPASKGQVPCGPAPPGQAAEASTASSNAPDLEVPAVKKSFTALRNRWDVAPPGVVPPQRPPVANPLRLDFPFENQGTEPASESFASVEPASAGLPSDRAPIRFSLSDTNLRRPLPSPSPLQFAPVPIPSTITGDLSPPPRPPVQFDLPSREVPAQSNWVETPFFEDTDSNQSIDNNNRTEATKTAGQVEENRSRKQLVGFSKTLEHLGIVIPGERRYPLFNLDLASTNSNPPNRAAPRDLVPPLKPPRKPLLANPEVPASASQLLDSNAFRTFSKLFVTANYTHRAPGLPTNQFGAPQPTQVFSNAQNQSSSTEVPMEVCDSGGDSSRDFEDDCEIVFESISLSKEKDSSSGFRPQEETQSLLGPVHMILREAKIEEGRLIPPAILRRMKQLKEMFQRKLEAYQFIKGSRRKKIEDSLHRRRPIAPNADPCLFCREAHLSDACHKYPEHEQRASRCQELDRCEGCVQPYHKGPCKVSRECSVCGSSRHLAAMCQVYKWLEFEMLGCALELKRLHDGLGTSS</sequence>
<feature type="compositionally biased region" description="Low complexity" evidence="1">
    <location>
        <begin position="329"/>
        <end position="338"/>
    </location>
</feature>
<feature type="compositionally biased region" description="Polar residues" evidence="1">
    <location>
        <begin position="461"/>
        <end position="476"/>
    </location>
</feature>
<feature type="compositionally biased region" description="Polar residues" evidence="1">
    <location>
        <begin position="549"/>
        <end position="559"/>
    </location>
</feature>
<evidence type="ECO:0000313" key="3">
    <source>
        <dbReference type="Proteomes" id="UP000298663"/>
    </source>
</evidence>
<reference evidence="2 3" key="1">
    <citation type="journal article" date="2015" name="Genome Biol.">
        <title>Comparative genomics of Steinernema reveals deeply conserved gene regulatory networks.</title>
        <authorList>
            <person name="Dillman A.R."/>
            <person name="Macchietto M."/>
            <person name="Porter C.F."/>
            <person name="Rogers A."/>
            <person name="Williams B."/>
            <person name="Antoshechkin I."/>
            <person name="Lee M.M."/>
            <person name="Goodwin Z."/>
            <person name="Lu X."/>
            <person name="Lewis E.E."/>
            <person name="Goodrich-Blair H."/>
            <person name="Stock S.P."/>
            <person name="Adams B.J."/>
            <person name="Sternberg P.W."/>
            <person name="Mortazavi A."/>
        </authorList>
    </citation>
    <scope>NUCLEOTIDE SEQUENCE [LARGE SCALE GENOMIC DNA]</scope>
    <source>
        <strain evidence="2 3">ALL</strain>
    </source>
</reference>
<feature type="region of interest" description="Disordered" evidence="1">
    <location>
        <begin position="640"/>
        <end position="662"/>
    </location>
</feature>
<feature type="region of interest" description="Disordered" evidence="1">
    <location>
        <begin position="548"/>
        <end position="574"/>
    </location>
</feature>
<evidence type="ECO:0000313" key="2">
    <source>
        <dbReference type="EMBL" id="TKR87814.1"/>
    </source>
</evidence>
<feature type="region of interest" description="Disordered" evidence="1">
    <location>
        <begin position="206"/>
        <end position="507"/>
    </location>
</feature>
<comment type="caution">
    <text evidence="2">The sequence shown here is derived from an EMBL/GenBank/DDBJ whole genome shotgun (WGS) entry which is preliminary data.</text>
</comment>
<proteinExistence type="predicted"/>
<dbReference type="AlphaFoldDB" id="A0A4U5NX37"/>
<protein>
    <submittedName>
        <fullName evidence="2">Uncharacterized protein</fullName>
    </submittedName>
</protein>
<feature type="compositionally biased region" description="Basic residues" evidence="1">
    <location>
        <begin position="407"/>
        <end position="434"/>
    </location>
</feature>
<feature type="compositionally biased region" description="Basic and acidic residues" evidence="1">
    <location>
        <begin position="211"/>
        <end position="258"/>
    </location>
</feature>
<feature type="compositionally biased region" description="Polar residues" evidence="1">
    <location>
        <begin position="778"/>
        <end position="789"/>
    </location>
</feature>
<keyword evidence="3" id="KW-1185">Reference proteome</keyword>
<gene>
    <name evidence="2" type="ORF">L596_012155</name>
</gene>
<organism evidence="2 3">
    <name type="scientific">Steinernema carpocapsae</name>
    <name type="common">Entomopathogenic nematode</name>
    <dbReference type="NCBI Taxonomy" id="34508"/>
    <lineage>
        <taxon>Eukaryota</taxon>
        <taxon>Metazoa</taxon>
        <taxon>Ecdysozoa</taxon>
        <taxon>Nematoda</taxon>
        <taxon>Chromadorea</taxon>
        <taxon>Rhabditida</taxon>
        <taxon>Tylenchina</taxon>
        <taxon>Panagrolaimomorpha</taxon>
        <taxon>Strongyloidoidea</taxon>
        <taxon>Steinernematidae</taxon>
        <taxon>Steinernema</taxon>
    </lineage>
</organism>
<feature type="compositionally biased region" description="Polar residues" evidence="1">
    <location>
        <begin position="644"/>
        <end position="660"/>
    </location>
</feature>
<dbReference type="Proteomes" id="UP000298663">
    <property type="component" value="Unassembled WGS sequence"/>
</dbReference>
<feature type="compositionally biased region" description="Polar residues" evidence="1">
    <location>
        <begin position="377"/>
        <end position="387"/>
    </location>
</feature>
<accession>A0A4U5NX37</accession>
<feature type="compositionally biased region" description="Low complexity" evidence="1">
    <location>
        <begin position="313"/>
        <end position="322"/>
    </location>
</feature>